<dbReference type="EMBL" id="CP008743">
    <property type="protein sequence ID" value="ARN84920.1"/>
    <property type="molecule type" value="Genomic_DNA"/>
</dbReference>
<dbReference type="KEGG" id="naf:GQ61_06070"/>
<dbReference type="Proteomes" id="UP000237351">
    <property type="component" value="Chromosome"/>
</dbReference>
<protein>
    <recommendedName>
        <fullName evidence="4">Chemotaxis methyl-accepting receptor HlyB-like 4HB MCP domain-containing protein</fullName>
    </recommendedName>
</protein>
<evidence type="ECO:0000256" key="1">
    <source>
        <dbReference type="SAM" id="Phobius"/>
    </source>
</evidence>
<keyword evidence="1" id="KW-0812">Transmembrane</keyword>
<keyword evidence="1" id="KW-0472">Membrane</keyword>
<proteinExistence type="predicted"/>
<evidence type="ECO:0008006" key="4">
    <source>
        <dbReference type="Google" id="ProtNLM"/>
    </source>
</evidence>
<organism evidence="2 3">
    <name type="scientific">Candidatus Nucleicultrix amoebiphila FS5</name>
    <dbReference type="NCBI Taxonomy" id="1414854"/>
    <lineage>
        <taxon>Bacteria</taxon>
        <taxon>Pseudomonadati</taxon>
        <taxon>Pseudomonadota</taxon>
        <taxon>Alphaproteobacteria</taxon>
        <taxon>Holosporales</taxon>
        <taxon>Candidatus Nucleicultricaceae</taxon>
        <taxon>Candidatus Nucleicultrix</taxon>
    </lineage>
</organism>
<feature type="transmembrane region" description="Helical" evidence="1">
    <location>
        <begin position="95"/>
        <end position="116"/>
    </location>
</feature>
<evidence type="ECO:0000313" key="3">
    <source>
        <dbReference type="Proteomes" id="UP000237351"/>
    </source>
</evidence>
<sequence length="127" mass="14821">MGYKKFKFLLTLTTVTSIVLSLIFFILCLGGGGVLNDLYFALDEMRDLEAKNLLHSPPADISPITRREIDLVHNSKGLETYIQENHRTLSQFEKVLSIFIVLSVLTLTLQVFLYFYRRLRRHRNRMI</sequence>
<evidence type="ECO:0000313" key="2">
    <source>
        <dbReference type="EMBL" id="ARN84920.1"/>
    </source>
</evidence>
<keyword evidence="3" id="KW-1185">Reference proteome</keyword>
<accession>A0A1W6N4X2</accession>
<name>A0A1W6N4X2_9PROT</name>
<dbReference type="STRING" id="1414854.GQ61_06070"/>
<gene>
    <name evidence="2" type="ORF">GQ61_06070</name>
</gene>
<keyword evidence="1" id="KW-1133">Transmembrane helix</keyword>
<feature type="transmembrane region" description="Helical" evidence="1">
    <location>
        <begin position="12"/>
        <end position="35"/>
    </location>
</feature>
<dbReference type="AlphaFoldDB" id="A0A1W6N4X2"/>
<reference evidence="2 3" key="1">
    <citation type="submission" date="2014-06" db="EMBL/GenBank/DDBJ databases">
        <title>The genome of the endonuclear symbiont Nucleicultrix amoebiphila.</title>
        <authorList>
            <person name="Schulz F."/>
            <person name="Horn M."/>
        </authorList>
    </citation>
    <scope>NUCLEOTIDE SEQUENCE [LARGE SCALE GENOMIC DNA]</scope>
    <source>
        <strain evidence="2 3">FS5</strain>
    </source>
</reference>